<accession>J3LX26</accession>
<evidence type="ECO:0000313" key="3">
    <source>
        <dbReference type="Proteomes" id="UP000006038"/>
    </source>
</evidence>
<evidence type="ECO:0000256" key="1">
    <source>
        <dbReference type="SAM" id="Phobius"/>
    </source>
</evidence>
<evidence type="ECO:0000313" key="2">
    <source>
        <dbReference type="EnsemblPlants" id="OB04G17010.1"/>
    </source>
</evidence>
<dbReference type="HOGENOM" id="CLU_2783412_0_0_1"/>
<dbReference type="Proteomes" id="UP000006038">
    <property type="component" value="Chromosome 4"/>
</dbReference>
<protein>
    <submittedName>
        <fullName evidence="2">Uncharacterized protein</fullName>
    </submittedName>
</protein>
<feature type="transmembrane region" description="Helical" evidence="1">
    <location>
        <begin position="26"/>
        <end position="47"/>
    </location>
</feature>
<sequence>LVVHSTIVSLFSAPLFPLLDRPAQKLAPFFLEMLFPWLAFSSIVYYCEHLLLIYMCRVWPCPFPAPHEM</sequence>
<organism evidence="2">
    <name type="scientific">Oryza brachyantha</name>
    <name type="common">malo sina</name>
    <dbReference type="NCBI Taxonomy" id="4533"/>
    <lineage>
        <taxon>Eukaryota</taxon>
        <taxon>Viridiplantae</taxon>
        <taxon>Streptophyta</taxon>
        <taxon>Embryophyta</taxon>
        <taxon>Tracheophyta</taxon>
        <taxon>Spermatophyta</taxon>
        <taxon>Magnoliopsida</taxon>
        <taxon>Liliopsida</taxon>
        <taxon>Poales</taxon>
        <taxon>Poaceae</taxon>
        <taxon>BOP clade</taxon>
        <taxon>Oryzoideae</taxon>
        <taxon>Oryzeae</taxon>
        <taxon>Oryzinae</taxon>
        <taxon>Oryza</taxon>
    </lineage>
</organism>
<keyword evidence="3" id="KW-1185">Reference proteome</keyword>
<keyword evidence="1" id="KW-0812">Transmembrane</keyword>
<keyword evidence="1" id="KW-1133">Transmembrane helix</keyword>
<reference evidence="2" key="2">
    <citation type="submission" date="2013-04" db="UniProtKB">
        <authorList>
            <consortium name="EnsemblPlants"/>
        </authorList>
    </citation>
    <scope>IDENTIFICATION</scope>
</reference>
<reference evidence="2" key="1">
    <citation type="journal article" date="2013" name="Nat. Commun.">
        <title>Whole-genome sequencing of Oryza brachyantha reveals mechanisms underlying Oryza genome evolution.</title>
        <authorList>
            <person name="Chen J."/>
            <person name="Huang Q."/>
            <person name="Gao D."/>
            <person name="Wang J."/>
            <person name="Lang Y."/>
            <person name="Liu T."/>
            <person name="Li B."/>
            <person name="Bai Z."/>
            <person name="Luis Goicoechea J."/>
            <person name="Liang C."/>
            <person name="Chen C."/>
            <person name="Zhang W."/>
            <person name="Sun S."/>
            <person name="Liao Y."/>
            <person name="Zhang X."/>
            <person name="Yang L."/>
            <person name="Song C."/>
            <person name="Wang M."/>
            <person name="Shi J."/>
            <person name="Liu G."/>
            <person name="Liu J."/>
            <person name="Zhou H."/>
            <person name="Zhou W."/>
            <person name="Yu Q."/>
            <person name="An N."/>
            <person name="Chen Y."/>
            <person name="Cai Q."/>
            <person name="Wang B."/>
            <person name="Liu B."/>
            <person name="Min J."/>
            <person name="Huang Y."/>
            <person name="Wu H."/>
            <person name="Li Z."/>
            <person name="Zhang Y."/>
            <person name="Yin Y."/>
            <person name="Song W."/>
            <person name="Jiang J."/>
            <person name="Jackson S.A."/>
            <person name="Wing R.A."/>
            <person name="Wang J."/>
            <person name="Chen M."/>
        </authorList>
    </citation>
    <scope>NUCLEOTIDE SEQUENCE [LARGE SCALE GENOMIC DNA]</scope>
    <source>
        <strain evidence="2">cv. IRGC 101232</strain>
    </source>
</reference>
<name>J3LX26_ORYBR</name>
<dbReference type="AlphaFoldDB" id="J3LX26"/>
<proteinExistence type="predicted"/>
<keyword evidence="1" id="KW-0472">Membrane</keyword>
<dbReference type="EnsemblPlants" id="OB04G17010.1">
    <property type="protein sequence ID" value="OB04G17010.1"/>
    <property type="gene ID" value="OB04G17010"/>
</dbReference>
<dbReference type="Gramene" id="OB04G17010.1">
    <property type="protein sequence ID" value="OB04G17010.1"/>
    <property type="gene ID" value="OB04G17010"/>
</dbReference>